<dbReference type="GO" id="GO:0003677">
    <property type="term" value="F:DNA binding"/>
    <property type="evidence" value="ECO:0007669"/>
    <property type="project" value="UniProtKB-KW"/>
</dbReference>
<feature type="region of interest" description="Disordered" evidence="2">
    <location>
        <begin position="67"/>
        <end position="90"/>
    </location>
</feature>
<comment type="caution">
    <text evidence="3">The sequence shown here is derived from an EMBL/GenBank/DDBJ whole genome shotgun (WGS) entry which is preliminary data.</text>
</comment>
<dbReference type="Gene3D" id="1.10.150.130">
    <property type="match status" value="1"/>
</dbReference>
<dbReference type="InterPro" id="IPR010998">
    <property type="entry name" value="Integrase_recombinase_N"/>
</dbReference>
<reference evidence="3 4" key="1">
    <citation type="journal article" date="2020" name="ISME J.">
        <title>Uncovering the hidden diversity of litter-decomposition mechanisms in mushroom-forming fungi.</title>
        <authorList>
            <person name="Floudas D."/>
            <person name="Bentzer J."/>
            <person name="Ahren D."/>
            <person name="Johansson T."/>
            <person name="Persson P."/>
            <person name="Tunlid A."/>
        </authorList>
    </citation>
    <scope>NUCLEOTIDE SEQUENCE [LARGE SCALE GENOMIC DNA]</scope>
    <source>
        <strain evidence="3 4">CBS 661.87</strain>
    </source>
</reference>
<sequence>MSGARTDPTSNEVVDVGVFVSRPRKPTIDSKSSISGVTAEVVAPVSIIRNNASSLSSHSPRYLASLSLSPPSEPVKASSQSSYYARSPYRPDVPADRRVLLWTTPHSKNVQQALDSEIPPHLQVKIFRCLLDSVSYSTRHSYGIGLLRFTQFCDREHISEESRMPASGVLLSAFIVDASGSYSSECIRNWIEGLRFWHMLNRAEWHGDDPLVLLLTKSANKGSGTRNL</sequence>
<dbReference type="SUPFAM" id="SSF47823">
    <property type="entry name" value="lambda integrase-like, N-terminal domain"/>
    <property type="match status" value="1"/>
</dbReference>
<proteinExistence type="predicted"/>
<name>A0A8H5LZQ8_9AGAR</name>
<evidence type="ECO:0000313" key="4">
    <source>
        <dbReference type="Proteomes" id="UP000565441"/>
    </source>
</evidence>
<organism evidence="3 4">
    <name type="scientific">Tricholomella constricta</name>
    <dbReference type="NCBI Taxonomy" id="117010"/>
    <lineage>
        <taxon>Eukaryota</taxon>
        <taxon>Fungi</taxon>
        <taxon>Dikarya</taxon>
        <taxon>Basidiomycota</taxon>
        <taxon>Agaricomycotina</taxon>
        <taxon>Agaricomycetes</taxon>
        <taxon>Agaricomycetidae</taxon>
        <taxon>Agaricales</taxon>
        <taxon>Tricholomatineae</taxon>
        <taxon>Lyophyllaceae</taxon>
        <taxon>Tricholomella</taxon>
    </lineage>
</organism>
<protein>
    <submittedName>
        <fullName evidence="3">Uncharacterized protein</fullName>
    </submittedName>
</protein>
<dbReference type="OrthoDB" id="3266428at2759"/>
<gene>
    <name evidence="3" type="ORF">D9615_009161</name>
</gene>
<keyword evidence="4" id="KW-1185">Reference proteome</keyword>
<evidence type="ECO:0000313" key="3">
    <source>
        <dbReference type="EMBL" id="KAF5375518.1"/>
    </source>
</evidence>
<dbReference type="AlphaFoldDB" id="A0A8H5LZQ8"/>
<dbReference type="Proteomes" id="UP000565441">
    <property type="component" value="Unassembled WGS sequence"/>
</dbReference>
<keyword evidence="1" id="KW-0238">DNA-binding</keyword>
<accession>A0A8H5LZQ8</accession>
<evidence type="ECO:0000256" key="2">
    <source>
        <dbReference type="SAM" id="MobiDB-lite"/>
    </source>
</evidence>
<evidence type="ECO:0000256" key="1">
    <source>
        <dbReference type="ARBA" id="ARBA00023125"/>
    </source>
</evidence>
<dbReference type="EMBL" id="JAACJP010000033">
    <property type="protein sequence ID" value="KAF5375518.1"/>
    <property type="molecule type" value="Genomic_DNA"/>
</dbReference>